<dbReference type="GO" id="GO:0030968">
    <property type="term" value="P:endoplasmic reticulum unfolded protein response"/>
    <property type="evidence" value="ECO:0007669"/>
    <property type="project" value="TreeGrafter"/>
</dbReference>
<dbReference type="InterPro" id="IPR029071">
    <property type="entry name" value="Ubiquitin-like_domsf"/>
</dbReference>
<comment type="caution">
    <text evidence="9">The sequence shown here is derived from an EMBL/GenBank/DDBJ whole genome shotgun (WGS) entry which is preliminary data.</text>
</comment>
<dbReference type="SMART" id="SM00213">
    <property type="entry name" value="UBQ"/>
    <property type="match status" value="1"/>
</dbReference>
<keyword evidence="5" id="KW-0834">Unfolded protein response</keyword>
<keyword evidence="2 7" id="KW-0812">Transmembrane</keyword>
<feature type="compositionally biased region" description="Polar residues" evidence="6">
    <location>
        <begin position="92"/>
        <end position="111"/>
    </location>
</feature>
<name>A0A814THN1_9BILA</name>
<evidence type="ECO:0000313" key="11">
    <source>
        <dbReference type="Proteomes" id="UP000663882"/>
    </source>
</evidence>
<dbReference type="Pfam" id="PF00240">
    <property type="entry name" value="ubiquitin"/>
    <property type="match status" value="1"/>
</dbReference>
<dbReference type="FunFam" id="3.10.20.90:FF:000046">
    <property type="entry name" value="Homocysteine-responsive endoplasmic reticulum-resident ubiquitin-like domain member 2 protein"/>
    <property type="match status" value="1"/>
</dbReference>
<feature type="transmembrane region" description="Helical" evidence="7">
    <location>
        <begin position="268"/>
        <end position="286"/>
    </location>
</feature>
<reference evidence="9" key="1">
    <citation type="submission" date="2021-02" db="EMBL/GenBank/DDBJ databases">
        <authorList>
            <person name="Nowell W R."/>
        </authorList>
    </citation>
    <scope>NUCLEOTIDE SEQUENCE</scope>
</reference>
<comment type="subcellular location">
    <subcellularLocation>
        <location evidence="1">Membrane</location>
    </subcellularLocation>
</comment>
<dbReference type="EMBL" id="CAJNOO010001475">
    <property type="protein sequence ID" value="CAF1158330.1"/>
    <property type="molecule type" value="Genomic_DNA"/>
</dbReference>
<evidence type="ECO:0000256" key="2">
    <source>
        <dbReference type="ARBA" id="ARBA00022692"/>
    </source>
</evidence>
<protein>
    <recommendedName>
        <fullName evidence="8">Ubiquitin-like domain-containing protein</fullName>
    </recommendedName>
</protein>
<dbReference type="SUPFAM" id="SSF54236">
    <property type="entry name" value="Ubiquitin-like"/>
    <property type="match status" value="1"/>
</dbReference>
<feature type="domain" description="Ubiquitin-like" evidence="8">
    <location>
        <begin position="8"/>
        <end position="76"/>
    </location>
</feature>
<keyword evidence="3 7" id="KW-1133">Transmembrane helix</keyword>
<dbReference type="Proteomes" id="UP000663882">
    <property type="component" value="Unassembled WGS sequence"/>
</dbReference>
<keyword evidence="4 7" id="KW-0472">Membrane</keyword>
<evidence type="ECO:0000256" key="4">
    <source>
        <dbReference type="ARBA" id="ARBA00023136"/>
    </source>
</evidence>
<dbReference type="PANTHER" id="PTHR12943">
    <property type="entry name" value="HOMOCYSTEINE-RESPONSIVE ENDOPLASMIC RETICULUM-RESIDENT UNIQUITIN-LIKE DOMAIN HERPUD PROTEIN FAMILY MEMBER"/>
    <property type="match status" value="1"/>
</dbReference>
<feature type="compositionally biased region" description="Low complexity" evidence="6">
    <location>
        <begin position="112"/>
        <end position="121"/>
    </location>
</feature>
<dbReference type="Proteomes" id="UP000663823">
    <property type="component" value="Unassembled WGS sequence"/>
</dbReference>
<dbReference type="OrthoDB" id="21589at2759"/>
<evidence type="ECO:0000256" key="3">
    <source>
        <dbReference type="ARBA" id="ARBA00022989"/>
    </source>
</evidence>
<dbReference type="Gene3D" id="3.10.20.90">
    <property type="entry name" value="Phosphatidylinositol 3-kinase Catalytic Subunit, Chain A, domain 1"/>
    <property type="match status" value="1"/>
</dbReference>
<feature type="compositionally biased region" description="Low complexity" evidence="6">
    <location>
        <begin position="194"/>
        <end position="234"/>
    </location>
</feature>
<gene>
    <name evidence="10" type="ORF">OTI717_LOCUS21956</name>
    <name evidence="9" type="ORF">RFH988_LOCUS22300</name>
</gene>
<evidence type="ECO:0000256" key="1">
    <source>
        <dbReference type="ARBA" id="ARBA00004370"/>
    </source>
</evidence>
<organism evidence="9 11">
    <name type="scientific">Rotaria sordida</name>
    <dbReference type="NCBI Taxonomy" id="392033"/>
    <lineage>
        <taxon>Eukaryota</taxon>
        <taxon>Metazoa</taxon>
        <taxon>Spiralia</taxon>
        <taxon>Gnathifera</taxon>
        <taxon>Rotifera</taxon>
        <taxon>Eurotatoria</taxon>
        <taxon>Bdelloidea</taxon>
        <taxon>Philodinida</taxon>
        <taxon>Philodinidae</taxon>
        <taxon>Rotaria</taxon>
    </lineage>
</organism>
<dbReference type="EMBL" id="CAJOAX010003651">
    <property type="protein sequence ID" value="CAF3865974.1"/>
    <property type="molecule type" value="Genomic_DNA"/>
</dbReference>
<dbReference type="AlphaFoldDB" id="A0A814THN1"/>
<feature type="region of interest" description="Disordered" evidence="6">
    <location>
        <begin position="194"/>
        <end position="236"/>
    </location>
</feature>
<proteinExistence type="predicted"/>
<sequence>MASSSESIKLIIRTTNNKYADFVLEISPLLTVLDLKQKITLNHPTKPIPKDQRLIFSGKLLDDTSVLNQIFIKSTSGSSFMVHLVLDSDKNASTPRIQQPTTVQTPSIVTEQQQQQQSSSSEKLITSPHSNTYEQYLEELYRYQQQLQQFISNPNANPPICNYESQAYLQYCYTHYQMYQNLLAYQRTVIPSSTSTTTSTQQSTSTDTNTTPPPAAAQQPAAGNNNNNNNNNNNDLEQENDLLGVLNMLVELFVLCSIIYFYSTFSRFLVVFVIFVLLYLHCRGYLSIHRRRRAVQVPPAPIVPEQAAAAAVPAAAGNDGEQGGEDEVEPEVVANEAQNQNDIEHQRPPPPPPGPVGENQITTSRLLFTAISTFFSSLIPERPQRA</sequence>
<evidence type="ECO:0000256" key="7">
    <source>
        <dbReference type="SAM" id="Phobius"/>
    </source>
</evidence>
<dbReference type="InterPro" id="IPR039751">
    <property type="entry name" value="HERPUD1/2"/>
</dbReference>
<evidence type="ECO:0000313" key="9">
    <source>
        <dbReference type="EMBL" id="CAF1158330.1"/>
    </source>
</evidence>
<dbReference type="PROSITE" id="PS50053">
    <property type="entry name" value="UBIQUITIN_2"/>
    <property type="match status" value="1"/>
</dbReference>
<evidence type="ECO:0000259" key="8">
    <source>
        <dbReference type="PROSITE" id="PS50053"/>
    </source>
</evidence>
<evidence type="ECO:0000256" key="6">
    <source>
        <dbReference type="SAM" id="MobiDB-lite"/>
    </source>
</evidence>
<dbReference type="InterPro" id="IPR000626">
    <property type="entry name" value="Ubiquitin-like_dom"/>
</dbReference>
<evidence type="ECO:0000256" key="5">
    <source>
        <dbReference type="ARBA" id="ARBA00023230"/>
    </source>
</evidence>
<evidence type="ECO:0000313" key="10">
    <source>
        <dbReference type="EMBL" id="CAF3865974.1"/>
    </source>
</evidence>
<feature type="region of interest" description="Disordered" evidence="6">
    <location>
        <begin position="311"/>
        <end position="360"/>
    </location>
</feature>
<dbReference type="PANTHER" id="PTHR12943:SF27">
    <property type="entry name" value="HOMOCYSTEINE-INDUCED ENDOPLASMIC RETICULUM PROTEIN, ISOFORM A"/>
    <property type="match status" value="1"/>
</dbReference>
<accession>A0A814THN1</accession>
<dbReference type="GO" id="GO:0016020">
    <property type="term" value="C:membrane"/>
    <property type="evidence" value="ECO:0007669"/>
    <property type="project" value="UniProtKB-SubCell"/>
</dbReference>
<feature type="region of interest" description="Disordered" evidence="6">
    <location>
        <begin position="92"/>
        <end position="128"/>
    </location>
</feature>